<feature type="region of interest" description="Disordered" evidence="7">
    <location>
        <begin position="36"/>
        <end position="60"/>
    </location>
</feature>
<dbReference type="GO" id="GO:0005840">
    <property type="term" value="C:ribosome"/>
    <property type="evidence" value="ECO:0007669"/>
    <property type="project" value="UniProtKB-KW"/>
</dbReference>
<evidence type="ECO:0000313" key="8">
    <source>
        <dbReference type="EMBL" id="KGG81362.1"/>
    </source>
</evidence>
<keyword evidence="2 5" id="KW-0689">Ribosomal protein</keyword>
<dbReference type="AlphaFoldDB" id="A0A096BKI6"/>
<gene>
    <name evidence="5" type="primary">rpsU</name>
    <name evidence="8" type="ORF">Y919_01015</name>
</gene>
<dbReference type="NCBIfam" id="TIGR00030">
    <property type="entry name" value="S21p"/>
    <property type="match status" value="1"/>
</dbReference>
<dbReference type="GO" id="GO:0003735">
    <property type="term" value="F:structural constituent of ribosome"/>
    <property type="evidence" value="ECO:0007669"/>
    <property type="project" value="InterPro"/>
</dbReference>
<reference evidence="8 9" key="1">
    <citation type="submission" date="2013-12" db="EMBL/GenBank/DDBJ databases">
        <title>Draft genome sequence of Caloranaerobacter sp. H53214.</title>
        <authorList>
            <person name="Jiang L.J."/>
            <person name="Shao Z.Z."/>
            <person name="Long M.N."/>
        </authorList>
    </citation>
    <scope>NUCLEOTIDE SEQUENCE [LARGE SCALE GENOMIC DNA]</scope>
    <source>
        <strain evidence="8 9">H53214</strain>
    </source>
</reference>
<dbReference type="PRINTS" id="PR00976">
    <property type="entry name" value="RIBOSOMALS21"/>
</dbReference>
<protein>
    <recommendedName>
        <fullName evidence="4 5">Small ribosomal subunit protein bS21</fullName>
    </recommendedName>
</protein>
<comment type="caution">
    <text evidence="8">The sequence shown here is derived from an EMBL/GenBank/DDBJ whole genome shotgun (WGS) entry which is preliminary data.</text>
</comment>
<keyword evidence="3 5" id="KW-0687">Ribonucleoprotein</keyword>
<organism evidence="8 9">
    <name type="scientific">Caloranaerobacter azorensis H53214</name>
    <dbReference type="NCBI Taxonomy" id="1156417"/>
    <lineage>
        <taxon>Bacteria</taxon>
        <taxon>Bacillati</taxon>
        <taxon>Bacillota</taxon>
        <taxon>Tissierellia</taxon>
        <taxon>Tissierellales</taxon>
        <taxon>Thermohalobacteraceae</taxon>
        <taxon>Caloranaerobacter</taxon>
    </lineage>
</organism>
<dbReference type="GO" id="GO:1990904">
    <property type="term" value="C:ribonucleoprotein complex"/>
    <property type="evidence" value="ECO:0007669"/>
    <property type="project" value="UniProtKB-KW"/>
</dbReference>
<dbReference type="HAMAP" id="MF_00358">
    <property type="entry name" value="Ribosomal_bS21"/>
    <property type="match status" value="1"/>
</dbReference>
<feature type="compositionally biased region" description="Basic residues" evidence="7">
    <location>
        <begin position="43"/>
        <end position="60"/>
    </location>
</feature>
<dbReference type="Proteomes" id="UP000029622">
    <property type="component" value="Unassembled WGS sequence"/>
</dbReference>
<evidence type="ECO:0000256" key="3">
    <source>
        <dbReference type="ARBA" id="ARBA00023274"/>
    </source>
</evidence>
<dbReference type="Gene3D" id="1.20.5.1150">
    <property type="entry name" value="Ribosomal protein S8"/>
    <property type="match status" value="1"/>
</dbReference>
<dbReference type="GO" id="GO:0006412">
    <property type="term" value="P:translation"/>
    <property type="evidence" value="ECO:0007669"/>
    <property type="project" value="UniProtKB-UniRule"/>
</dbReference>
<evidence type="ECO:0000256" key="4">
    <source>
        <dbReference type="ARBA" id="ARBA00035135"/>
    </source>
</evidence>
<comment type="similarity">
    <text evidence="1 5 6">Belongs to the bacterial ribosomal protein bS21 family.</text>
</comment>
<dbReference type="Pfam" id="PF01165">
    <property type="entry name" value="Ribosomal_S21"/>
    <property type="match status" value="1"/>
</dbReference>
<evidence type="ECO:0000256" key="2">
    <source>
        <dbReference type="ARBA" id="ARBA00022980"/>
    </source>
</evidence>
<sequence>MTQVRVKENESLDSALRRFKRQCAIAGVLSEVRKREHYEKPSVRRKKKAEAARRKNKKRR</sequence>
<name>A0A096BKI6_9FIRM</name>
<proteinExistence type="inferred from homology"/>
<dbReference type="PANTHER" id="PTHR21109">
    <property type="entry name" value="MITOCHONDRIAL 28S RIBOSOMAL PROTEIN S21"/>
    <property type="match status" value="1"/>
</dbReference>
<evidence type="ECO:0000256" key="6">
    <source>
        <dbReference type="RuleBase" id="RU000667"/>
    </source>
</evidence>
<dbReference type="InterPro" id="IPR001911">
    <property type="entry name" value="Ribosomal_bS21"/>
</dbReference>
<accession>A0A096BKI6</accession>
<evidence type="ECO:0000256" key="7">
    <source>
        <dbReference type="SAM" id="MobiDB-lite"/>
    </source>
</evidence>
<dbReference type="RefSeq" id="WP_035161487.1">
    <property type="nucleotide sequence ID" value="NZ_AZTB01000002.1"/>
</dbReference>
<evidence type="ECO:0000256" key="5">
    <source>
        <dbReference type="HAMAP-Rule" id="MF_00358"/>
    </source>
</evidence>
<evidence type="ECO:0000313" key="9">
    <source>
        <dbReference type="Proteomes" id="UP000029622"/>
    </source>
</evidence>
<dbReference type="EMBL" id="AZTB01000002">
    <property type="protein sequence ID" value="KGG81362.1"/>
    <property type="molecule type" value="Genomic_DNA"/>
</dbReference>
<dbReference type="PANTHER" id="PTHR21109:SF22">
    <property type="entry name" value="SMALL RIBOSOMAL SUBUNIT PROTEIN BS21"/>
    <property type="match status" value="1"/>
</dbReference>
<dbReference type="STRING" id="1156417.Y919_01015"/>
<dbReference type="InterPro" id="IPR038380">
    <property type="entry name" value="Ribosomal_bS21_sf"/>
</dbReference>
<evidence type="ECO:0000256" key="1">
    <source>
        <dbReference type="ARBA" id="ARBA00006640"/>
    </source>
</evidence>